<keyword evidence="9" id="KW-0630">Potassium</keyword>
<organism evidence="13 14">
    <name type="scientific">Potamilus streckersoni</name>
    <dbReference type="NCBI Taxonomy" id="2493646"/>
    <lineage>
        <taxon>Eukaryota</taxon>
        <taxon>Metazoa</taxon>
        <taxon>Spiralia</taxon>
        <taxon>Lophotrochozoa</taxon>
        <taxon>Mollusca</taxon>
        <taxon>Bivalvia</taxon>
        <taxon>Autobranchia</taxon>
        <taxon>Heteroconchia</taxon>
        <taxon>Palaeoheterodonta</taxon>
        <taxon>Unionida</taxon>
        <taxon>Unionoidea</taxon>
        <taxon>Unionidae</taxon>
        <taxon>Ambleminae</taxon>
        <taxon>Lampsilini</taxon>
        <taxon>Potamilus</taxon>
    </lineage>
</organism>
<evidence type="ECO:0000256" key="5">
    <source>
        <dbReference type="ARBA" id="ARBA00022679"/>
    </source>
</evidence>
<keyword evidence="14" id="KW-1185">Reference proteome</keyword>
<keyword evidence="7" id="KW-0418">Kinase</keyword>
<dbReference type="AlphaFoldDB" id="A0AAE0SQJ5"/>
<dbReference type="Pfam" id="PF03309">
    <property type="entry name" value="Pan_kinase"/>
    <property type="match status" value="1"/>
</dbReference>
<reference evidence="13" key="3">
    <citation type="submission" date="2023-05" db="EMBL/GenBank/DDBJ databases">
        <authorList>
            <person name="Smith C.H."/>
        </authorList>
    </citation>
    <scope>NUCLEOTIDE SEQUENCE</scope>
    <source>
        <strain evidence="13">CHS0354</strain>
        <tissue evidence="13">Mantle</tissue>
    </source>
</reference>
<dbReference type="Proteomes" id="UP001195483">
    <property type="component" value="Unassembled WGS sequence"/>
</dbReference>
<evidence type="ECO:0000256" key="4">
    <source>
        <dbReference type="ARBA" id="ARBA00022490"/>
    </source>
</evidence>
<evidence type="ECO:0000256" key="6">
    <source>
        <dbReference type="ARBA" id="ARBA00022741"/>
    </source>
</evidence>
<dbReference type="PANTHER" id="PTHR34265:SF1">
    <property type="entry name" value="TYPE III PANTOTHENATE KINASE"/>
    <property type="match status" value="1"/>
</dbReference>
<dbReference type="SUPFAM" id="SSF53067">
    <property type="entry name" value="Actin-like ATPase domain"/>
    <property type="match status" value="1"/>
</dbReference>
<keyword evidence="4" id="KW-0963">Cytoplasm</keyword>
<gene>
    <name evidence="13" type="ORF">CHS0354_027373</name>
</gene>
<dbReference type="CDD" id="cd24015">
    <property type="entry name" value="ASKHA_NBD_PanK-III"/>
    <property type="match status" value="1"/>
</dbReference>
<dbReference type="GO" id="GO:0005524">
    <property type="term" value="F:ATP binding"/>
    <property type="evidence" value="ECO:0007669"/>
    <property type="project" value="UniProtKB-KW"/>
</dbReference>
<accession>A0AAE0SQJ5</accession>
<evidence type="ECO:0000256" key="9">
    <source>
        <dbReference type="ARBA" id="ARBA00022958"/>
    </source>
</evidence>
<comment type="subcellular location">
    <subcellularLocation>
        <location evidence="2">Cytoplasm</location>
    </subcellularLocation>
</comment>
<keyword evidence="6" id="KW-0547">Nucleotide-binding</keyword>
<dbReference type="NCBIfam" id="TIGR00671">
    <property type="entry name" value="baf"/>
    <property type="match status" value="1"/>
</dbReference>
<dbReference type="GO" id="GO:0015937">
    <property type="term" value="P:coenzyme A biosynthetic process"/>
    <property type="evidence" value="ECO:0007669"/>
    <property type="project" value="UniProtKB-KW"/>
</dbReference>
<comment type="cofactor">
    <cofactor evidence="1">
        <name>K(+)</name>
        <dbReference type="ChEBI" id="CHEBI:29103"/>
    </cofactor>
</comment>
<evidence type="ECO:0000256" key="1">
    <source>
        <dbReference type="ARBA" id="ARBA00001958"/>
    </source>
</evidence>
<evidence type="ECO:0000256" key="3">
    <source>
        <dbReference type="ARBA" id="ARBA00011738"/>
    </source>
</evidence>
<dbReference type="GO" id="GO:0005737">
    <property type="term" value="C:cytoplasm"/>
    <property type="evidence" value="ECO:0007669"/>
    <property type="project" value="UniProtKB-SubCell"/>
</dbReference>
<dbReference type="Gene3D" id="3.30.420.40">
    <property type="match status" value="1"/>
</dbReference>
<protein>
    <recommendedName>
        <fullName evidence="12">Type III pantothenate kinase</fullName>
    </recommendedName>
</protein>
<comment type="similarity">
    <text evidence="11">Belongs to the type III pantothenate kinase family.</text>
</comment>
<evidence type="ECO:0000256" key="11">
    <source>
        <dbReference type="ARBA" id="ARBA00038036"/>
    </source>
</evidence>
<evidence type="ECO:0000256" key="10">
    <source>
        <dbReference type="ARBA" id="ARBA00022993"/>
    </source>
</evidence>
<dbReference type="GO" id="GO:0004594">
    <property type="term" value="F:pantothenate kinase activity"/>
    <property type="evidence" value="ECO:0007669"/>
    <property type="project" value="InterPro"/>
</dbReference>
<evidence type="ECO:0000313" key="14">
    <source>
        <dbReference type="Proteomes" id="UP001195483"/>
    </source>
</evidence>
<evidence type="ECO:0000256" key="8">
    <source>
        <dbReference type="ARBA" id="ARBA00022840"/>
    </source>
</evidence>
<dbReference type="InterPro" id="IPR004619">
    <property type="entry name" value="Type_III_PanK"/>
</dbReference>
<keyword evidence="10" id="KW-0173">Coenzyme A biosynthesis</keyword>
<keyword evidence="5" id="KW-0808">Transferase</keyword>
<comment type="caution">
    <text evidence="13">The sequence shown here is derived from an EMBL/GenBank/DDBJ whole genome shotgun (WGS) entry which is preliminary data.</text>
</comment>
<keyword evidence="8" id="KW-0067">ATP-binding</keyword>
<evidence type="ECO:0000256" key="7">
    <source>
        <dbReference type="ARBA" id="ARBA00022777"/>
    </source>
</evidence>
<reference evidence="13" key="2">
    <citation type="journal article" date="2021" name="Genome Biol. Evol.">
        <title>Developing a high-quality reference genome for a parasitic bivalve with doubly uniparental inheritance (Bivalvia: Unionida).</title>
        <authorList>
            <person name="Smith C.H."/>
        </authorList>
    </citation>
    <scope>NUCLEOTIDE SEQUENCE</scope>
    <source>
        <strain evidence="13">CHS0354</strain>
        <tissue evidence="13">Mantle</tissue>
    </source>
</reference>
<dbReference type="EMBL" id="JAEAOA010001653">
    <property type="protein sequence ID" value="KAK3596103.1"/>
    <property type="molecule type" value="Genomic_DNA"/>
</dbReference>
<name>A0AAE0SQJ5_9BIVA</name>
<sequence>MDRLVNGYAGYKLFRCPLIIIDFGTATTFDLISGDGAYMGGIIIPGIKISLEALNLKTAQLPKIYPDKPSALIGRSTIESIRSGGYYGYICMINGLIDMLKQDLSEKYHFAPDAVKVIATGGFSHKLHKEIKKFDEILYDLTLFALLGNISAFETDDNSETLESFFEQLMSLNILP</sequence>
<proteinExistence type="inferred from homology"/>
<evidence type="ECO:0000256" key="2">
    <source>
        <dbReference type="ARBA" id="ARBA00004496"/>
    </source>
</evidence>
<evidence type="ECO:0000256" key="12">
    <source>
        <dbReference type="ARBA" id="ARBA00040883"/>
    </source>
</evidence>
<dbReference type="PANTHER" id="PTHR34265">
    <property type="entry name" value="TYPE III PANTOTHENATE KINASE"/>
    <property type="match status" value="1"/>
</dbReference>
<comment type="subunit">
    <text evidence="3">Homodimer.</text>
</comment>
<dbReference type="InterPro" id="IPR043129">
    <property type="entry name" value="ATPase_NBD"/>
</dbReference>
<reference evidence="13" key="1">
    <citation type="journal article" date="2021" name="Genome Biol. Evol.">
        <title>A High-Quality Reference Genome for a Parasitic Bivalve with Doubly Uniparental Inheritance (Bivalvia: Unionida).</title>
        <authorList>
            <person name="Smith C.H."/>
        </authorList>
    </citation>
    <scope>NUCLEOTIDE SEQUENCE</scope>
    <source>
        <strain evidence="13">CHS0354</strain>
    </source>
</reference>
<evidence type="ECO:0000313" key="13">
    <source>
        <dbReference type="EMBL" id="KAK3596103.1"/>
    </source>
</evidence>